<evidence type="ECO:0000313" key="2">
    <source>
        <dbReference type="EMBL" id="ABU72014.1"/>
    </source>
</evidence>
<keyword evidence="1" id="KW-0472">Membrane</keyword>
<dbReference type="Proteomes" id="UP000008152">
    <property type="component" value="Chromosome I"/>
</dbReference>
<dbReference type="KEGG" id="vha:VIBHAR_03064"/>
<feature type="transmembrane region" description="Helical" evidence="1">
    <location>
        <begin position="6"/>
        <end position="23"/>
    </location>
</feature>
<keyword evidence="1" id="KW-0812">Transmembrane</keyword>
<organism evidence="2 3">
    <name type="scientific">Vibrio campbellii (strain ATCC BAA-1116)</name>
    <dbReference type="NCBI Taxonomy" id="2902295"/>
    <lineage>
        <taxon>Bacteria</taxon>
        <taxon>Pseudomonadati</taxon>
        <taxon>Pseudomonadota</taxon>
        <taxon>Gammaproteobacteria</taxon>
        <taxon>Vibrionales</taxon>
        <taxon>Vibrionaceae</taxon>
        <taxon>Vibrio</taxon>
    </lineage>
</organism>
<proteinExistence type="predicted"/>
<reference evidence="2 3" key="1">
    <citation type="submission" date="2007-08" db="EMBL/GenBank/DDBJ databases">
        <authorList>
            <consortium name="The Vibrio harveyi Genome Sequencing Project"/>
            <person name="Bassler B."/>
            <person name="Clifton S.W."/>
            <person name="Fulton L."/>
            <person name="Delehaunty K."/>
            <person name="Fronick C."/>
            <person name="Harrison M."/>
            <person name="Markivic C."/>
            <person name="Fulton R."/>
            <person name="Tin-Wollam A.-M."/>
            <person name="Shah N."/>
            <person name="Pepin K."/>
            <person name="Nash W."/>
            <person name="Thiruvilangam P."/>
            <person name="Bhonagiri V."/>
            <person name="Waters C."/>
            <person name="Tu K.C."/>
            <person name="Irgon J."/>
            <person name="Wilson R.K."/>
        </authorList>
    </citation>
    <scope>NUCLEOTIDE SEQUENCE [LARGE SCALE GENOMIC DNA]</scope>
    <source>
        <strain evidence="3">ATCC BAA-1116 / BB120</strain>
    </source>
</reference>
<sequence length="77" mass="9146">MEWHLLILYLIEFVVFIVSSIGWSTNNAGSKIDIAGIYKIALFMCQDAYCWRCFVRFCVLKNRYRKSMVFGVRKRLL</sequence>
<keyword evidence="1" id="KW-1133">Transmembrane helix</keyword>
<dbReference type="AlphaFoldDB" id="A7MZW1"/>
<protein>
    <submittedName>
        <fullName evidence="2">Uncharacterized protein</fullName>
    </submittedName>
</protein>
<name>A7MZW1_VIBC1</name>
<gene>
    <name evidence="2" type="ordered locus">VIBHAR_03064</name>
</gene>
<evidence type="ECO:0000256" key="1">
    <source>
        <dbReference type="SAM" id="Phobius"/>
    </source>
</evidence>
<evidence type="ECO:0000313" key="3">
    <source>
        <dbReference type="Proteomes" id="UP000008152"/>
    </source>
</evidence>
<dbReference type="EMBL" id="CP000789">
    <property type="protein sequence ID" value="ABU72014.1"/>
    <property type="molecule type" value="Genomic_DNA"/>
</dbReference>
<accession>A7MZW1</accession>